<dbReference type="EMBL" id="QFBC01000012">
    <property type="protein sequence ID" value="PWE54032.1"/>
    <property type="molecule type" value="Genomic_DNA"/>
</dbReference>
<comment type="caution">
    <text evidence="1">The sequence shown here is derived from an EMBL/GenBank/DDBJ whole genome shotgun (WGS) entry which is preliminary data.</text>
</comment>
<proteinExistence type="predicted"/>
<accession>A0A2U2DL55</accession>
<evidence type="ECO:0000313" key="1">
    <source>
        <dbReference type="EMBL" id="PWE54032.1"/>
    </source>
</evidence>
<reference evidence="1 2" key="1">
    <citation type="submission" date="2018-05" db="EMBL/GenBank/DDBJ databases">
        <title>The draft genome of strain NS-104.</title>
        <authorList>
            <person name="Hang P."/>
            <person name="Jiang J."/>
        </authorList>
    </citation>
    <scope>NUCLEOTIDE SEQUENCE [LARGE SCALE GENOMIC DNA]</scope>
    <source>
        <strain evidence="1 2">NS-104</strain>
    </source>
</reference>
<dbReference type="AlphaFoldDB" id="A0A2U2DL55"/>
<protein>
    <submittedName>
        <fullName evidence="1">Uncharacterized protein</fullName>
    </submittedName>
</protein>
<keyword evidence="2" id="KW-1185">Reference proteome</keyword>
<evidence type="ECO:0000313" key="2">
    <source>
        <dbReference type="Proteomes" id="UP000245252"/>
    </source>
</evidence>
<dbReference type="RefSeq" id="WP_109460439.1">
    <property type="nucleotide sequence ID" value="NZ_QFBC01000012.1"/>
</dbReference>
<organism evidence="1 2">
    <name type="scientific">Metarhizobium album</name>
    <dbReference type="NCBI Taxonomy" id="2182425"/>
    <lineage>
        <taxon>Bacteria</taxon>
        <taxon>Pseudomonadati</taxon>
        <taxon>Pseudomonadota</taxon>
        <taxon>Alphaproteobacteria</taxon>
        <taxon>Hyphomicrobiales</taxon>
        <taxon>Rhizobiaceae</taxon>
        <taxon>Metarhizobium</taxon>
    </lineage>
</organism>
<gene>
    <name evidence="1" type="ORF">DEM27_22195</name>
</gene>
<sequence length="112" mass="13263">MPEGYRKLAMHPAVRAKAFTLAHAHESNLYVRVHCKWCRISRLYYAKDILRLCGDVLIDEVPPQMRCEKCRRKDHLDAQYDTVYGPDVGKTKIRRLVEIKTIRRPIWIDEII</sequence>
<name>A0A2U2DL55_9HYPH</name>
<dbReference type="Proteomes" id="UP000245252">
    <property type="component" value="Unassembled WGS sequence"/>
</dbReference>
<dbReference type="OrthoDB" id="8374127at2"/>